<evidence type="ECO:0000256" key="3">
    <source>
        <dbReference type="ARBA" id="ARBA00022989"/>
    </source>
</evidence>
<evidence type="ECO:0000313" key="7">
    <source>
        <dbReference type="Proteomes" id="UP000325243"/>
    </source>
</evidence>
<dbReference type="GO" id="GO:0008168">
    <property type="term" value="F:methyltransferase activity"/>
    <property type="evidence" value="ECO:0007669"/>
    <property type="project" value="UniProtKB-KW"/>
</dbReference>
<keyword evidence="7" id="KW-1185">Reference proteome</keyword>
<dbReference type="InterPro" id="IPR052527">
    <property type="entry name" value="Metal_cation-efflux_comp"/>
</dbReference>
<comment type="subcellular location">
    <subcellularLocation>
        <location evidence="1">Endomembrane system</location>
        <topology evidence="1">Multi-pass membrane protein</topology>
    </subcellularLocation>
</comment>
<dbReference type="EMBL" id="VSSB01000001">
    <property type="protein sequence ID" value="TYL53378.1"/>
    <property type="molecule type" value="Genomic_DNA"/>
</dbReference>
<dbReference type="Proteomes" id="UP000325243">
    <property type="component" value="Unassembled WGS sequence"/>
</dbReference>
<proteinExistence type="predicted"/>
<gene>
    <name evidence="6" type="ORF">FYC51_06770</name>
</gene>
<dbReference type="AlphaFoldDB" id="A0A5S4V5C9"/>
<dbReference type="Pfam" id="PF04191">
    <property type="entry name" value="PEMT"/>
    <property type="match status" value="1"/>
</dbReference>
<organism evidence="6 7">
    <name type="scientific">Agromyces mariniharenae</name>
    <dbReference type="NCBI Taxonomy" id="2604423"/>
    <lineage>
        <taxon>Bacteria</taxon>
        <taxon>Bacillati</taxon>
        <taxon>Actinomycetota</taxon>
        <taxon>Actinomycetes</taxon>
        <taxon>Micrococcales</taxon>
        <taxon>Microbacteriaceae</taxon>
        <taxon>Agromyces</taxon>
    </lineage>
</organism>
<dbReference type="PANTHER" id="PTHR43847:SF1">
    <property type="entry name" value="BLL3993 PROTEIN"/>
    <property type="match status" value="1"/>
</dbReference>
<keyword evidence="3 5" id="KW-1133">Transmembrane helix</keyword>
<name>A0A5S4V5C9_9MICO</name>
<dbReference type="GO" id="GO:0032259">
    <property type="term" value="P:methylation"/>
    <property type="evidence" value="ECO:0007669"/>
    <property type="project" value="UniProtKB-KW"/>
</dbReference>
<protein>
    <submittedName>
        <fullName evidence="6">Isoprenylcysteine carboxylmethyltransferase family protein</fullName>
    </submittedName>
</protein>
<keyword evidence="6" id="KW-0808">Transferase</keyword>
<evidence type="ECO:0000256" key="4">
    <source>
        <dbReference type="ARBA" id="ARBA00023136"/>
    </source>
</evidence>
<dbReference type="GO" id="GO:0012505">
    <property type="term" value="C:endomembrane system"/>
    <property type="evidence" value="ECO:0007669"/>
    <property type="project" value="UniProtKB-SubCell"/>
</dbReference>
<reference evidence="6 7" key="1">
    <citation type="submission" date="2019-08" db="EMBL/GenBank/DDBJ databases">
        <authorList>
            <person name="Hu J."/>
        </authorList>
    </citation>
    <scope>NUCLEOTIDE SEQUENCE [LARGE SCALE GENOMIC DNA]</scope>
    <source>
        <strain evidence="6 7">NEAU-184</strain>
    </source>
</reference>
<keyword evidence="2 5" id="KW-0812">Transmembrane</keyword>
<comment type="caution">
    <text evidence="6">The sequence shown here is derived from an EMBL/GenBank/DDBJ whole genome shotgun (WGS) entry which is preliminary data.</text>
</comment>
<evidence type="ECO:0000256" key="1">
    <source>
        <dbReference type="ARBA" id="ARBA00004127"/>
    </source>
</evidence>
<feature type="transmembrane region" description="Helical" evidence="5">
    <location>
        <begin position="45"/>
        <end position="67"/>
    </location>
</feature>
<evidence type="ECO:0000313" key="6">
    <source>
        <dbReference type="EMBL" id="TYL53378.1"/>
    </source>
</evidence>
<keyword evidence="6" id="KW-0489">Methyltransferase</keyword>
<keyword evidence="4 5" id="KW-0472">Membrane</keyword>
<dbReference type="Gene3D" id="1.20.120.1630">
    <property type="match status" value="1"/>
</dbReference>
<evidence type="ECO:0000256" key="5">
    <source>
        <dbReference type="SAM" id="Phobius"/>
    </source>
</evidence>
<dbReference type="InterPro" id="IPR007318">
    <property type="entry name" value="Phopholipid_MeTrfase"/>
</dbReference>
<evidence type="ECO:0000256" key="2">
    <source>
        <dbReference type="ARBA" id="ARBA00022692"/>
    </source>
</evidence>
<accession>A0A5S4V5C9</accession>
<dbReference type="PANTHER" id="PTHR43847">
    <property type="entry name" value="BLL3993 PROTEIN"/>
    <property type="match status" value="1"/>
</dbReference>
<sequence length="170" mass="18866">MSRSVMTRIRAVYDNTPFPEGQAVGLVVDPVLDRVRPMPLPGSRALHLTAGLLALAAGFALDAWALMERRRRTAGEFRLEEPESLVTTGPYAWCRHPMYVGSWLIHLGVGVIRGSGWVAVTLPVGAIAEHLGALAEERALHRAFGEEWADYRERVPRYAGWPRRRGRATA</sequence>